<dbReference type="GO" id="GO:0019901">
    <property type="term" value="F:protein kinase binding"/>
    <property type="evidence" value="ECO:0007669"/>
    <property type="project" value="InterPro"/>
</dbReference>
<dbReference type="VEuPathDB" id="FungiDB:SCHCODRAFT_02606907"/>
<feature type="compositionally biased region" description="Low complexity" evidence="1">
    <location>
        <begin position="42"/>
        <end position="70"/>
    </location>
</feature>
<feature type="compositionally biased region" description="Low complexity" evidence="1">
    <location>
        <begin position="385"/>
        <end position="400"/>
    </location>
</feature>
<name>D8PW63_SCHCM</name>
<dbReference type="PANTHER" id="PTHR15615:SF36">
    <property type="entry name" value="PHO85 CYCLIN-5"/>
    <property type="match status" value="1"/>
</dbReference>
<dbReference type="InParanoid" id="D8PW63"/>
<feature type="non-terminal residue" evidence="2">
    <location>
        <position position="482"/>
    </location>
</feature>
<proteinExistence type="predicted"/>
<organism evidence="3">
    <name type="scientific">Schizophyllum commune (strain H4-8 / FGSC 9210)</name>
    <name type="common">Split gill fungus</name>
    <dbReference type="NCBI Taxonomy" id="578458"/>
    <lineage>
        <taxon>Eukaryota</taxon>
        <taxon>Fungi</taxon>
        <taxon>Dikarya</taxon>
        <taxon>Basidiomycota</taxon>
        <taxon>Agaricomycotina</taxon>
        <taxon>Agaricomycetes</taxon>
        <taxon>Agaricomycetidae</taxon>
        <taxon>Agaricales</taxon>
        <taxon>Schizophyllaceae</taxon>
        <taxon>Schizophyllum</taxon>
    </lineage>
</organism>
<keyword evidence="3" id="KW-1185">Reference proteome</keyword>
<dbReference type="GO" id="GO:0000307">
    <property type="term" value="C:cyclin-dependent protein kinase holoenzyme complex"/>
    <property type="evidence" value="ECO:0007669"/>
    <property type="project" value="TreeGrafter"/>
</dbReference>
<sequence>MQTTLRSSPARVARAASRWQPYSPARSTPSPEQQASQTSASGTNTTPPRGRTTCHALDQARSTSQRSSSHSQDRNMIEQVVHLLTEIWEPYTVRPITSSPTSTGSCRTAQPQTGGDATLMPIRNFVYHILRRSRTTSGVLQSAMCYIEGVRGKLPGLAALEAERTARGARPAKPLRPQLTIANISQLDMGSLSLGCYVPSPTRPLASSIPGSAPAESTHSLRKAASIGDLQDPAAAAPSPLLCPRRTFLAALVLAHKFILEKCYSNRAWAKIAGLPPREVGRCERALGEALDWRLWVGKGSVTAGTAVGAGSEPATAGRERTLLESESGCSAGVLCSASALNSAAMLGPRARASVDCYPHAPFPSGPAPFLSGPAAPSPETPGLSASPASQASSASPASVAPTFETGHVQVYEPGPAQVYAPDYESAPYPWMPMTQGMVPAFRGESKHASTVGSSHAQYGSYPALPPISTWAPPQFDGSWGG</sequence>
<dbReference type="Proteomes" id="UP000007431">
    <property type="component" value="Unassembled WGS sequence"/>
</dbReference>
<feature type="compositionally biased region" description="Low complexity" evidence="1">
    <location>
        <begin position="1"/>
        <end position="18"/>
    </location>
</feature>
<feature type="region of interest" description="Disordered" evidence="1">
    <location>
        <begin position="1"/>
        <end position="74"/>
    </location>
</feature>
<dbReference type="GO" id="GO:0016538">
    <property type="term" value="F:cyclin-dependent protein serine/threonine kinase regulator activity"/>
    <property type="evidence" value="ECO:0007669"/>
    <property type="project" value="TreeGrafter"/>
</dbReference>
<dbReference type="InterPro" id="IPR013922">
    <property type="entry name" value="Cyclin_PHO80-like"/>
</dbReference>
<dbReference type="EMBL" id="GL377303">
    <property type="protein sequence ID" value="EFJ00161.1"/>
    <property type="molecule type" value="Genomic_DNA"/>
</dbReference>
<protein>
    <recommendedName>
        <fullName evidence="4">Cyclin N-terminal domain-containing protein</fullName>
    </recommendedName>
</protein>
<dbReference type="CDD" id="cd20557">
    <property type="entry name" value="CYCLIN_ScPCL1-like"/>
    <property type="match status" value="1"/>
</dbReference>
<accession>D8PW63</accession>
<gene>
    <name evidence="2" type="ORF">SCHCODRAFT_105429</name>
</gene>
<evidence type="ECO:0000313" key="3">
    <source>
        <dbReference type="Proteomes" id="UP000007431"/>
    </source>
</evidence>
<dbReference type="PANTHER" id="PTHR15615">
    <property type="match status" value="1"/>
</dbReference>
<dbReference type="STRING" id="578458.D8PW63"/>
<evidence type="ECO:0000256" key="1">
    <source>
        <dbReference type="SAM" id="MobiDB-lite"/>
    </source>
</evidence>
<dbReference type="AlphaFoldDB" id="D8PW63"/>
<feature type="compositionally biased region" description="Polar residues" evidence="1">
    <location>
        <begin position="25"/>
        <end position="41"/>
    </location>
</feature>
<dbReference type="GO" id="GO:0005634">
    <property type="term" value="C:nucleus"/>
    <property type="evidence" value="ECO:0007669"/>
    <property type="project" value="TreeGrafter"/>
</dbReference>
<reference evidence="2 3" key="1">
    <citation type="journal article" date="2010" name="Nat. Biotechnol.">
        <title>Genome sequence of the model mushroom Schizophyllum commune.</title>
        <authorList>
            <person name="Ohm R.A."/>
            <person name="de Jong J.F."/>
            <person name="Lugones L.G."/>
            <person name="Aerts A."/>
            <person name="Kothe E."/>
            <person name="Stajich J.E."/>
            <person name="de Vries R.P."/>
            <person name="Record E."/>
            <person name="Levasseur A."/>
            <person name="Baker S.E."/>
            <person name="Bartholomew K.A."/>
            <person name="Coutinho P.M."/>
            <person name="Erdmann S."/>
            <person name="Fowler T.J."/>
            <person name="Gathman A.C."/>
            <person name="Lombard V."/>
            <person name="Henrissat B."/>
            <person name="Knabe N."/>
            <person name="Kuees U."/>
            <person name="Lilly W.W."/>
            <person name="Lindquist E."/>
            <person name="Lucas S."/>
            <person name="Magnuson J.K."/>
            <person name="Piumi F."/>
            <person name="Raudaskoski M."/>
            <person name="Salamov A."/>
            <person name="Schmutz J."/>
            <person name="Schwarze F.W.M.R."/>
            <person name="vanKuyk P.A."/>
            <person name="Horton J.S."/>
            <person name="Grigoriev I.V."/>
            <person name="Woesten H.A.B."/>
        </authorList>
    </citation>
    <scope>NUCLEOTIDE SEQUENCE [LARGE SCALE GENOMIC DNA]</scope>
    <source>
        <strain evidence="3">H4-8 / FGSC 9210</strain>
    </source>
</reference>
<dbReference type="eggNOG" id="KOG1674">
    <property type="taxonomic scope" value="Eukaryota"/>
</dbReference>
<evidence type="ECO:0008006" key="4">
    <source>
        <dbReference type="Google" id="ProtNLM"/>
    </source>
</evidence>
<feature type="region of interest" description="Disordered" evidence="1">
    <location>
        <begin position="95"/>
        <end position="115"/>
    </location>
</feature>
<dbReference type="KEGG" id="scm:SCHCO_02606907"/>
<dbReference type="OrthoDB" id="286814at2759"/>
<dbReference type="GeneID" id="9587685"/>
<evidence type="ECO:0000313" key="2">
    <source>
        <dbReference type="EMBL" id="EFJ00161.1"/>
    </source>
</evidence>
<feature type="region of interest" description="Disordered" evidence="1">
    <location>
        <begin position="369"/>
        <end position="400"/>
    </location>
</feature>
<dbReference type="Gene3D" id="1.10.472.10">
    <property type="entry name" value="Cyclin-like"/>
    <property type="match status" value="1"/>
</dbReference>
<dbReference type="HOGENOM" id="CLU_566392_0_0_1"/>